<dbReference type="AlphaFoldDB" id="X1A164"/>
<feature type="non-terminal residue" evidence="1">
    <location>
        <position position="1"/>
    </location>
</feature>
<dbReference type="EMBL" id="BART01008419">
    <property type="protein sequence ID" value="GAG54036.1"/>
    <property type="molecule type" value="Genomic_DNA"/>
</dbReference>
<organism evidence="1">
    <name type="scientific">marine sediment metagenome</name>
    <dbReference type="NCBI Taxonomy" id="412755"/>
    <lineage>
        <taxon>unclassified sequences</taxon>
        <taxon>metagenomes</taxon>
        <taxon>ecological metagenomes</taxon>
    </lineage>
</organism>
<evidence type="ECO:0000313" key="1">
    <source>
        <dbReference type="EMBL" id="GAG54036.1"/>
    </source>
</evidence>
<sequence length="129" mass="14114">IILPLSLPVSALLAALVGENESEETVSAQVHAGIQTKLEAVQKELVTMRKSTVEKDDKLSRLVQANQEHEQMLAILRSEETTKSASSLARAWNEHVYTNGDKPSAKVRAQLLNVSEALIRKVDAEVGNE</sequence>
<proteinExistence type="predicted"/>
<accession>X1A164</accession>
<name>X1A164_9ZZZZ</name>
<comment type="caution">
    <text evidence="1">The sequence shown here is derived from an EMBL/GenBank/DDBJ whole genome shotgun (WGS) entry which is preliminary data.</text>
</comment>
<gene>
    <name evidence="1" type="ORF">S01H4_18942</name>
</gene>
<reference evidence="1" key="1">
    <citation type="journal article" date="2014" name="Front. Microbiol.">
        <title>High frequency of phylogenetically diverse reductive dehalogenase-homologous genes in deep subseafloor sedimentary metagenomes.</title>
        <authorList>
            <person name="Kawai M."/>
            <person name="Futagami T."/>
            <person name="Toyoda A."/>
            <person name="Takaki Y."/>
            <person name="Nishi S."/>
            <person name="Hori S."/>
            <person name="Arai W."/>
            <person name="Tsubouchi T."/>
            <person name="Morono Y."/>
            <person name="Uchiyama I."/>
            <person name="Ito T."/>
            <person name="Fujiyama A."/>
            <person name="Inagaki F."/>
            <person name="Takami H."/>
        </authorList>
    </citation>
    <scope>NUCLEOTIDE SEQUENCE</scope>
    <source>
        <strain evidence="1">Expedition CK06-06</strain>
    </source>
</reference>
<protein>
    <submittedName>
        <fullName evidence="1">Uncharacterized protein</fullName>
    </submittedName>
</protein>